<protein>
    <recommendedName>
        <fullName evidence="3">DNA-directed RNA polymerase</fullName>
    </recommendedName>
</protein>
<dbReference type="eggNOG" id="KOG0214">
    <property type="taxonomic scope" value="Eukaryota"/>
</dbReference>
<evidence type="ECO:0000313" key="2">
    <source>
        <dbReference type="Proteomes" id="UP000026961"/>
    </source>
</evidence>
<proteinExistence type="predicted"/>
<sequence length="83" mass="9342">MSPTRRAFHSPLGLGSLRHSHWLGQIKMLRNGNEGMSTIPGFSQIQFEGFCRFINQGLAEELQKFPTIKDPDHGMDTKSRGGR</sequence>
<dbReference type="Proteomes" id="UP000026961">
    <property type="component" value="Chromosome 3"/>
</dbReference>
<dbReference type="STRING" id="40148.A0A0D9Z667"/>
<dbReference type="HOGENOM" id="CLU_2546299_0_0_1"/>
<dbReference type="EnsemblPlants" id="OGLUM03G14690.1">
    <property type="protein sequence ID" value="OGLUM03G14690.1"/>
    <property type="gene ID" value="OGLUM03G14690"/>
</dbReference>
<accession>A0A0D9Z667</accession>
<dbReference type="AlphaFoldDB" id="A0A0D9Z667"/>
<reference evidence="1" key="1">
    <citation type="submission" date="2015-04" db="UniProtKB">
        <authorList>
            <consortium name="EnsemblPlants"/>
        </authorList>
    </citation>
    <scope>IDENTIFICATION</scope>
</reference>
<organism evidence="1">
    <name type="scientific">Oryza glumipatula</name>
    <dbReference type="NCBI Taxonomy" id="40148"/>
    <lineage>
        <taxon>Eukaryota</taxon>
        <taxon>Viridiplantae</taxon>
        <taxon>Streptophyta</taxon>
        <taxon>Embryophyta</taxon>
        <taxon>Tracheophyta</taxon>
        <taxon>Spermatophyta</taxon>
        <taxon>Magnoliopsida</taxon>
        <taxon>Liliopsida</taxon>
        <taxon>Poales</taxon>
        <taxon>Poaceae</taxon>
        <taxon>BOP clade</taxon>
        <taxon>Oryzoideae</taxon>
        <taxon>Oryzeae</taxon>
        <taxon>Oryzinae</taxon>
        <taxon>Oryza</taxon>
    </lineage>
</organism>
<evidence type="ECO:0008006" key="3">
    <source>
        <dbReference type="Google" id="ProtNLM"/>
    </source>
</evidence>
<dbReference type="Gramene" id="OGLUM03G14690.1">
    <property type="protein sequence ID" value="OGLUM03G14690.1"/>
    <property type="gene ID" value="OGLUM03G14690"/>
</dbReference>
<name>A0A0D9Z667_9ORYZ</name>
<reference evidence="1" key="2">
    <citation type="submission" date="2018-05" db="EMBL/GenBank/DDBJ databases">
        <title>OgluRS3 (Oryza glumaepatula Reference Sequence Version 3).</title>
        <authorList>
            <person name="Zhang J."/>
            <person name="Kudrna D."/>
            <person name="Lee S."/>
            <person name="Talag J."/>
            <person name="Welchert J."/>
            <person name="Wing R.A."/>
        </authorList>
    </citation>
    <scope>NUCLEOTIDE SEQUENCE [LARGE SCALE GENOMIC DNA]</scope>
</reference>
<evidence type="ECO:0000313" key="1">
    <source>
        <dbReference type="EnsemblPlants" id="OGLUM03G14690.1"/>
    </source>
</evidence>
<keyword evidence="2" id="KW-1185">Reference proteome</keyword>